<accession>A0A2N3R868</accession>
<reference evidence="2 3" key="1">
    <citation type="submission" date="2017-10" db="EMBL/GenBank/DDBJ databases">
        <title>Bifidobacterium genomics.</title>
        <authorList>
            <person name="Lugli G.A."/>
            <person name="Milani C."/>
            <person name="Mancabelli L."/>
        </authorList>
    </citation>
    <scope>NUCLEOTIDE SEQUENCE [LARGE SCALE GENOMIC DNA]</scope>
    <source>
        <strain evidence="2 3">1520B</strain>
    </source>
</reference>
<feature type="transmembrane region" description="Helical" evidence="1">
    <location>
        <begin position="48"/>
        <end position="65"/>
    </location>
</feature>
<feature type="transmembrane region" description="Helical" evidence="1">
    <location>
        <begin position="7"/>
        <end position="28"/>
    </location>
</feature>
<evidence type="ECO:0000256" key="1">
    <source>
        <dbReference type="SAM" id="Phobius"/>
    </source>
</evidence>
<sequence length="190" mass="20260">MNGKRWRVVDITVASVIGVTSGLVFWLWDFICDPLCEMVGALTPGFNGLLNGFWLFAGPLAAVIVRKPGAALYGEMLASLVELTLGNSSGIRGFALGFFQGLGAELAFAIFAYKLWNVMTAMLSGALAGVGCGVFHWVINPGWGVLRSLTYVGTSIAGGAVCGLVCWLLDRAIARTGVLSQFAYMRVERD</sequence>
<dbReference type="InterPro" id="IPR017195">
    <property type="entry name" value="ABC_thiamin-permease_prd"/>
</dbReference>
<comment type="caution">
    <text evidence="2">The sequence shown here is derived from an EMBL/GenBank/DDBJ whole genome shotgun (WGS) entry which is preliminary data.</text>
</comment>
<dbReference type="EMBL" id="PCHH01000001">
    <property type="protein sequence ID" value="PKV05547.1"/>
    <property type="molecule type" value="Genomic_DNA"/>
</dbReference>
<evidence type="ECO:0000313" key="2">
    <source>
        <dbReference type="EMBL" id="PKV05547.1"/>
    </source>
</evidence>
<dbReference type="Proteomes" id="UP000233762">
    <property type="component" value="Unassembled WGS sequence"/>
</dbReference>
<name>A0A2N3R868_9BIFI</name>
<evidence type="ECO:0000313" key="3">
    <source>
        <dbReference type="Proteomes" id="UP000233762"/>
    </source>
</evidence>
<protein>
    <submittedName>
        <fullName evidence="2">ABC transporter permease</fullName>
    </submittedName>
</protein>
<dbReference type="AlphaFoldDB" id="A0A2N3R868"/>
<organism evidence="2 3">
    <name type="scientific">Bifidobacterium pseudolongum subsp. globosum</name>
    <dbReference type="NCBI Taxonomy" id="1690"/>
    <lineage>
        <taxon>Bacteria</taxon>
        <taxon>Bacillati</taxon>
        <taxon>Actinomycetota</taxon>
        <taxon>Actinomycetes</taxon>
        <taxon>Bifidobacteriales</taxon>
        <taxon>Bifidobacteriaceae</taxon>
        <taxon>Bifidobacterium</taxon>
    </lineage>
</organism>
<feature type="transmembrane region" description="Helical" evidence="1">
    <location>
        <begin position="120"/>
        <end position="139"/>
    </location>
</feature>
<keyword evidence="1" id="KW-0812">Transmembrane</keyword>
<keyword evidence="1" id="KW-1133">Transmembrane helix</keyword>
<proteinExistence type="predicted"/>
<gene>
    <name evidence="2" type="ORF">CQR50_0803</name>
</gene>
<keyword evidence="1" id="KW-0472">Membrane</keyword>
<dbReference type="PIRSF" id="PIRSF037394">
    <property type="entry name" value="ABC_thiamine-permease_YkoE_prd"/>
    <property type="match status" value="1"/>
</dbReference>
<feature type="transmembrane region" description="Helical" evidence="1">
    <location>
        <begin position="151"/>
        <end position="169"/>
    </location>
</feature>
<dbReference type="Pfam" id="PF09819">
    <property type="entry name" value="ABC_cobalt"/>
    <property type="match status" value="1"/>
</dbReference>